<keyword evidence="2" id="KW-1185">Reference proteome</keyword>
<gene>
    <name evidence="1" type="ORF">POCTA_138.1.T0600126</name>
</gene>
<evidence type="ECO:0000313" key="2">
    <source>
        <dbReference type="Proteomes" id="UP000683925"/>
    </source>
</evidence>
<evidence type="ECO:0000313" key="1">
    <source>
        <dbReference type="EMBL" id="CAD8172461.1"/>
    </source>
</evidence>
<reference evidence="1" key="1">
    <citation type="submission" date="2021-01" db="EMBL/GenBank/DDBJ databases">
        <authorList>
            <consortium name="Genoscope - CEA"/>
            <person name="William W."/>
        </authorList>
    </citation>
    <scope>NUCLEOTIDE SEQUENCE</scope>
</reference>
<dbReference type="Proteomes" id="UP000683925">
    <property type="component" value="Unassembled WGS sequence"/>
</dbReference>
<name>A0A8S1V6N1_PAROT</name>
<dbReference type="AlphaFoldDB" id="A0A8S1V6N1"/>
<sequence length="103" mass="11739">MTKQPSQLNGLQLNKDSKKIDKMGSQIELQITDTKNGKSGCYSNTIKSQKDSNQIKPIQQRFVVFIREPIVFDNILYQDSSFQSDKFVVVQDLQNRNSGKQIG</sequence>
<comment type="caution">
    <text evidence="1">The sequence shown here is derived from an EMBL/GenBank/DDBJ whole genome shotgun (WGS) entry which is preliminary data.</text>
</comment>
<organism evidence="1 2">
    <name type="scientific">Paramecium octaurelia</name>
    <dbReference type="NCBI Taxonomy" id="43137"/>
    <lineage>
        <taxon>Eukaryota</taxon>
        <taxon>Sar</taxon>
        <taxon>Alveolata</taxon>
        <taxon>Ciliophora</taxon>
        <taxon>Intramacronucleata</taxon>
        <taxon>Oligohymenophorea</taxon>
        <taxon>Peniculida</taxon>
        <taxon>Parameciidae</taxon>
        <taxon>Paramecium</taxon>
    </lineage>
</organism>
<accession>A0A8S1V6N1</accession>
<protein>
    <submittedName>
        <fullName evidence="1">Uncharacterized protein</fullName>
    </submittedName>
</protein>
<proteinExistence type="predicted"/>
<dbReference type="EMBL" id="CAJJDP010000059">
    <property type="protein sequence ID" value="CAD8172461.1"/>
    <property type="molecule type" value="Genomic_DNA"/>
</dbReference>